<organism evidence="6 7">
    <name type="scientific">Ohtaekwangia koreensis</name>
    <dbReference type="NCBI Taxonomy" id="688867"/>
    <lineage>
        <taxon>Bacteria</taxon>
        <taxon>Pseudomonadati</taxon>
        <taxon>Bacteroidota</taxon>
        <taxon>Cytophagia</taxon>
        <taxon>Cytophagales</taxon>
        <taxon>Fulvivirgaceae</taxon>
        <taxon>Ohtaekwangia</taxon>
    </lineage>
</organism>
<dbReference type="GO" id="GO:0003700">
    <property type="term" value="F:DNA-binding transcription factor activity"/>
    <property type="evidence" value="ECO:0007669"/>
    <property type="project" value="TreeGrafter"/>
</dbReference>
<dbReference type="InterPro" id="IPR018490">
    <property type="entry name" value="cNMP-bd_dom_sf"/>
</dbReference>
<dbReference type="InterPro" id="IPR036390">
    <property type="entry name" value="WH_DNA-bd_sf"/>
</dbReference>
<dbReference type="SMART" id="SM00419">
    <property type="entry name" value="HTH_CRP"/>
    <property type="match status" value="1"/>
</dbReference>
<keyword evidence="1" id="KW-0805">Transcription regulation</keyword>
<sequence length="245" mass="27428">MITKILSGNSRLKTDQLFEQLTVQEQEALLGPGVTHVYKKGEMLFRDGGIPTGIYYIRSGVVKKFKTTAKGGEQIFYLCGEGELIGYHALLGEELYSDSAATIIDSQITFIPKDDFVKVLRSSATLSNALLKALGHEFSLFINSITNLRTKSVRERLAFNLLLLDMKFNSSKQSDIASDIQLSRTDLANLVGTAKETLVRQLQEFKREGIIDKTDKTIRIVDRKRIIKEANLLGLNQKKSRSNIP</sequence>
<dbReference type="Proteomes" id="UP000190961">
    <property type="component" value="Unassembled WGS sequence"/>
</dbReference>
<dbReference type="PROSITE" id="PS50042">
    <property type="entry name" value="CNMP_BINDING_3"/>
    <property type="match status" value="1"/>
</dbReference>
<keyword evidence="7" id="KW-1185">Reference proteome</keyword>
<feature type="domain" description="Cyclic nucleotide-binding" evidence="4">
    <location>
        <begin position="17"/>
        <end position="137"/>
    </location>
</feature>
<protein>
    <submittedName>
        <fullName evidence="6">cAMP-binding domain of CRP or a regulatory subunit of cAMP-dependent protein kinases</fullName>
    </submittedName>
</protein>
<dbReference type="SUPFAM" id="SSF51206">
    <property type="entry name" value="cAMP-binding domain-like"/>
    <property type="match status" value="1"/>
</dbReference>
<dbReference type="PROSITE" id="PS51063">
    <property type="entry name" value="HTH_CRP_2"/>
    <property type="match status" value="1"/>
</dbReference>
<dbReference type="Gene3D" id="2.60.120.10">
    <property type="entry name" value="Jelly Rolls"/>
    <property type="match status" value="1"/>
</dbReference>
<dbReference type="AlphaFoldDB" id="A0A1T5M6W8"/>
<dbReference type="PANTHER" id="PTHR24567:SF74">
    <property type="entry name" value="HTH-TYPE TRANSCRIPTIONAL REGULATOR ARCR"/>
    <property type="match status" value="1"/>
</dbReference>
<evidence type="ECO:0000259" key="5">
    <source>
        <dbReference type="PROSITE" id="PS51063"/>
    </source>
</evidence>
<evidence type="ECO:0000256" key="1">
    <source>
        <dbReference type="ARBA" id="ARBA00023015"/>
    </source>
</evidence>
<keyword evidence="6" id="KW-0418">Kinase</keyword>
<keyword evidence="3" id="KW-0804">Transcription</keyword>
<dbReference type="EMBL" id="FUZU01000003">
    <property type="protein sequence ID" value="SKC83578.1"/>
    <property type="molecule type" value="Genomic_DNA"/>
</dbReference>
<evidence type="ECO:0000259" key="4">
    <source>
        <dbReference type="PROSITE" id="PS50042"/>
    </source>
</evidence>
<dbReference type="GO" id="GO:0005829">
    <property type="term" value="C:cytosol"/>
    <property type="evidence" value="ECO:0007669"/>
    <property type="project" value="TreeGrafter"/>
</dbReference>
<evidence type="ECO:0000313" key="7">
    <source>
        <dbReference type="Proteomes" id="UP000190961"/>
    </source>
</evidence>
<dbReference type="GO" id="GO:0016301">
    <property type="term" value="F:kinase activity"/>
    <property type="evidence" value="ECO:0007669"/>
    <property type="project" value="UniProtKB-KW"/>
</dbReference>
<dbReference type="InterPro" id="IPR000595">
    <property type="entry name" value="cNMP-bd_dom"/>
</dbReference>
<accession>A0A1T5M6W8</accession>
<reference evidence="6 7" key="1">
    <citation type="submission" date="2017-02" db="EMBL/GenBank/DDBJ databases">
        <authorList>
            <person name="Peterson S.W."/>
        </authorList>
    </citation>
    <scope>NUCLEOTIDE SEQUENCE [LARGE SCALE GENOMIC DNA]</scope>
    <source>
        <strain evidence="6 7">DSM 25262</strain>
    </source>
</reference>
<dbReference type="Gene3D" id="1.10.10.10">
    <property type="entry name" value="Winged helix-like DNA-binding domain superfamily/Winged helix DNA-binding domain"/>
    <property type="match status" value="1"/>
</dbReference>
<dbReference type="STRING" id="688867.SAMN05660236_4489"/>
<dbReference type="GO" id="GO:0003677">
    <property type="term" value="F:DNA binding"/>
    <property type="evidence" value="ECO:0007669"/>
    <property type="project" value="UniProtKB-KW"/>
</dbReference>
<dbReference type="InterPro" id="IPR050397">
    <property type="entry name" value="Env_Response_Regulators"/>
</dbReference>
<dbReference type="Pfam" id="PF13545">
    <property type="entry name" value="HTH_Crp_2"/>
    <property type="match status" value="1"/>
</dbReference>
<gene>
    <name evidence="6" type="ORF">SAMN05660236_4489</name>
</gene>
<dbReference type="Pfam" id="PF00027">
    <property type="entry name" value="cNMP_binding"/>
    <property type="match status" value="1"/>
</dbReference>
<feature type="domain" description="HTH crp-type" evidence="5">
    <location>
        <begin position="151"/>
        <end position="224"/>
    </location>
</feature>
<proteinExistence type="predicted"/>
<dbReference type="InterPro" id="IPR014710">
    <property type="entry name" value="RmlC-like_jellyroll"/>
</dbReference>
<evidence type="ECO:0000256" key="3">
    <source>
        <dbReference type="ARBA" id="ARBA00023163"/>
    </source>
</evidence>
<keyword evidence="6" id="KW-0808">Transferase</keyword>
<dbReference type="SMART" id="SM00100">
    <property type="entry name" value="cNMP"/>
    <property type="match status" value="1"/>
</dbReference>
<dbReference type="PANTHER" id="PTHR24567">
    <property type="entry name" value="CRP FAMILY TRANSCRIPTIONAL REGULATORY PROTEIN"/>
    <property type="match status" value="1"/>
</dbReference>
<name>A0A1T5M6W8_9BACT</name>
<dbReference type="InterPro" id="IPR012318">
    <property type="entry name" value="HTH_CRP"/>
</dbReference>
<keyword evidence="2" id="KW-0238">DNA-binding</keyword>
<dbReference type="InterPro" id="IPR036388">
    <property type="entry name" value="WH-like_DNA-bd_sf"/>
</dbReference>
<evidence type="ECO:0000313" key="6">
    <source>
        <dbReference type="EMBL" id="SKC83578.1"/>
    </source>
</evidence>
<dbReference type="SUPFAM" id="SSF46785">
    <property type="entry name" value="Winged helix' DNA-binding domain"/>
    <property type="match status" value="1"/>
</dbReference>
<evidence type="ECO:0000256" key="2">
    <source>
        <dbReference type="ARBA" id="ARBA00023125"/>
    </source>
</evidence>
<dbReference type="PRINTS" id="PR00034">
    <property type="entry name" value="HTHCRP"/>
</dbReference>
<dbReference type="OrthoDB" id="9127033at2"/>
<dbReference type="RefSeq" id="WP_079689009.1">
    <property type="nucleotide sequence ID" value="NZ_FUZU01000003.1"/>
</dbReference>
<dbReference type="CDD" id="cd00038">
    <property type="entry name" value="CAP_ED"/>
    <property type="match status" value="1"/>
</dbReference>